<organism evidence="1">
    <name type="scientific">bioreactor metagenome</name>
    <dbReference type="NCBI Taxonomy" id="1076179"/>
    <lineage>
        <taxon>unclassified sequences</taxon>
        <taxon>metagenomes</taxon>
        <taxon>ecological metagenomes</taxon>
    </lineage>
</organism>
<protein>
    <submittedName>
        <fullName evidence="1">Uncharacterized protein</fullName>
    </submittedName>
</protein>
<name>A0A645CU00_9ZZZZ</name>
<sequence length="70" mass="7900">MEEHELRTILKRFADSGWELISVPSDAYLAGESCKDELIAAVEQANEECGECGCEYDALYRRFLALQKAL</sequence>
<comment type="caution">
    <text evidence="1">The sequence shown here is derived from an EMBL/GenBank/DDBJ whole genome shotgun (WGS) entry which is preliminary data.</text>
</comment>
<dbReference type="EMBL" id="VSSQ01030005">
    <property type="protein sequence ID" value="MPM80369.1"/>
    <property type="molecule type" value="Genomic_DNA"/>
</dbReference>
<evidence type="ECO:0000313" key="1">
    <source>
        <dbReference type="EMBL" id="MPM80369.1"/>
    </source>
</evidence>
<dbReference type="AlphaFoldDB" id="A0A645CU00"/>
<accession>A0A645CU00</accession>
<reference evidence="1" key="1">
    <citation type="submission" date="2019-08" db="EMBL/GenBank/DDBJ databases">
        <authorList>
            <person name="Kucharzyk K."/>
            <person name="Murdoch R.W."/>
            <person name="Higgins S."/>
            <person name="Loffler F."/>
        </authorList>
    </citation>
    <scope>NUCLEOTIDE SEQUENCE</scope>
</reference>
<gene>
    <name evidence="1" type="ORF">SDC9_127416</name>
</gene>
<proteinExistence type="predicted"/>